<sequence>MSLRSPLQFPQPDFSKPLFLKPTSFSLRLPLMQSRALNSKETVALEPSSRSTLLKRPSIPVCEAQDQDNLSYRYSVIEGRPLGEKLEKISLENKLVAAATAEGTLVKSIMKFFTIGVSTFTEDEIKEQIKRIDGVYKGVEGSLPLGKPPCL</sequence>
<dbReference type="InterPro" id="IPR024949">
    <property type="entry name" value="Bet_v_I_allergen"/>
</dbReference>
<dbReference type="EMBL" id="VEPZ02000039">
    <property type="protein sequence ID" value="KAE8735029.1"/>
    <property type="molecule type" value="Genomic_DNA"/>
</dbReference>
<protein>
    <submittedName>
        <fullName evidence="1">Uncharacterized protein</fullName>
    </submittedName>
</protein>
<dbReference type="GO" id="GO:0004864">
    <property type="term" value="F:protein phosphatase inhibitor activity"/>
    <property type="evidence" value="ECO:0007669"/>
    <property type="project" value="InterPro"/>
</dbReference>
<evidence type="ECO:0000313" key="1">
    <source>
        <dbReference type="EMBL" id="KAE8735029.1"/>
    </source>
</evidence>
<name>A0A6A3D712_HIBSY</name>
<dbReference type="PRINTS" id="PR00634">
    <property type="entry name" value="BETALLERGEN"/>
</dbReference>
<gene>
    <name evidence="1" type="ORF">F3Y22_tig00000477pilonHSYRG00028</name>
</gene>
<dbReference type="SUPFAM" id="SSF55961">
    <property type="entry name" value="Bet v1-like"/>
    <property type="match status" value="1"/>
</dbReference>
<dbReference type="InterPro" id="IPR023393">
    <property type="entry name" value="START-like_dom_sf"/>
</dbReference>
<comment type="caution">
    <text evidence="1">The sequence shown here is derived from an EMBL/GenBank/DDBJ whole genome shotgun (WGS) entry which is preliminary data.</text>
</comment>
<proteinExistence type="predicted"/>
<dbReference type="GO" id="GO:0009738">
    <property type="term" value="P:abscisic acid-activated signaling pathway"/>
    <property type="evidence" value="ECO:0007669"/>
    <property type="project" value="InterPro"/>
</dbReference>
<reference evidence="1" key="1">
    <citation type="submission" date="2019-09" db="EMBL/GenBank/DDBJ databases">
        <title>Draft genome information of white flower Hibiscus syriacus.</title>
        <authorList>
            <person name="Kim Y.-M."/>
        </authorList>
    </citation>
    <scope>NUCLEOTIDE SEQUENCE [LARGE SCALE GENOMIC DNA]</scope>
    <source>
        <strain evidence="1">YM2019G1</strain>
    </source>
</reference>
<dbReference type="GO" id="GO:0038023">
    <property type="term" value="F:signaling receptor activity"/>
    <property type="evidence" value="ECO:0007669"/>
    <property type="project" value="InterPro"/>
</dbReference>
<dbReference type="AlphaFoldDB" id="A0A6A3D712"/>
<organism evidence="1 2">
    <name type="scientific">Hibiscus syriacus</name>
    <name type="common">Rose of Sharon</name>
    <dbReference type="NCBI Taxonomy" id="106335"/>
    <lineage>
        <taxon>Eukaryota</taxon>
        <taxon>Viridiplantae</taxon>
        <taxon>Streptophyta</taxon>
        <taxon>Embryophyta</taxon>
        <taxon>Tracheophyta</taxon>
        <taxon>Spermatophyta</taxon>
        <taxon>Magnoliopsida</taxon>
        <taxon>eudicotyledons</taxon>
        <taxon>Gunneridae</taxon>
        <taxon>Pentapetalae</taxon>
        <taxon>rosids</taxon>
        <taxon>malvids</taxon>
        <taxon>Malvales</taxon>
        <taxon>Malvaceae</taxon>
        <taxon>Malvoideae</taxon>
        <taxon>Hibiscus</taxon>
    </lineage>
</organism>
<keyword evidence="2" id="KW-1185">Reference proteome</keyword>
<dbReference type="Gene3D" id="3.30.530.20">
    <property type="match status" value="1"/>
</dbReference>
<evidence type="ECO:0000313" key="2">
    <source>
        <dbReference type="Proteomes" id="UP000436088"/>
    </source>
</evidence>
<accession>A0A6A3D712</accession>
<dbReference type="Proteomes" id="UP000436088">
    <property type="component" value="Unassembled WGS sequence"/>
</dbReference>
<dbReference type="GO" id="GO:0010427">
    <property type="term" value="F:abscisic acid binding"/>
    <property type="evidence" value="ECO:0007669"/>
    <property type="project" value="InterPro"/>
</dbReference>